<evidence type="ECO:0000256" key="1">
    <source>
        <dbReference type="SAM" id="MobiDB-lite"/>
    </source>
</evidence>
<dbReference type="PANTHER" id="PTHR31579:SF14">
    <property type="entry name" value="RNA POLYMERASE SUBUNIT BETA-BETA PROTEIN, PUTATIVE (DUF506)-RELATED"/>
    <property type="match status" value="1"/>
</dbReference>
<dbReference type="InParanoid" id="A0A059D359"/>
<dbReference type="Pfam" id="PF04720">
    <property type="entry name" value="PDDEXK_6"/>
    <property type="match status" value="1"/>
</dbReference>
<dbReference type="OrthoDB" id="691424at2759"/>
<organism evidence="2">
    <name type="scientific">Eucalyptus grandis</name>
    <name type="common">Flooded gum</name>
    <dbReference type="NCBI Taxonomy" id="71139"/>
    <lineage>
        <taxon>Eukaryota</taxon>
        <taxon>Viridiplantae</taxon>
        <taxon>Streptophyta</taxon>
        <taxon>Embryophyta</taxon>
        <taxon>Tracheophyta</taxon>
        <taxon>Spermatophyta</taxon>
        <taxon>Magnoliopsida</taxon>
        <taxon>eudicotyledons</taxon>
        <taxon>Gunneridae</taxon>
        <taxon>Pentapetalae</taxon>
        <taxon>rosids</taxon>
        <taxon>malvids</taxon>
        <taxon>Myrtales</taxon>
        <taxon>Myrtaceae</taxon>
        <taxon>Myrtoideae</taxon>
        <taxon>Eucalypteae</taxon>
        <taxon>Eucalyptus</taxon>
    </lineage>
</organism>
<dbReference type="EMBL" id="KK198754">
    <property type="protein sequence ID" value="KCW84655.1"/>
    <property type="molecule type" value="Genomic_DNA"/>
</dbReference>
<dbReference type="PANTHER" id="PTHR31579">
    <property type="entry name" value="OS03G0796600 PROTEIN"/>
    <property type="match status" value="1"/>
</dbReference>
<dbReference type="Gramene" id="KCW84655">
    <property type="protein sequence ID" value="KCW84655"/>
    <property type="gene ID" value="EUGRSUZ_B01479"/>
</dbReference>
<accession>A0A059D359</accession>
<dbReference type="AlphaFoldDB" id="A0A059D359"/>
<dbReference type="eggNOG" id="ENOG502QRQ0">
    <property type="taxonomic scope" value="Eukaryota"/>
</dbReference>
<feature type="region of interest" description="Disordered" evidence="1">
    <location>
        <begin position="302"/>
        <end position="334"/>
    </location>
</feature>
<gene>
    <name evidence="2" type="ORF">EUGRSUZ_B01479</name>
</gene>
<proteinExistence type="predicted"/>
<protein>
    <recommendedName>
        <fullName evidence="3">DUF506 domain-containing protein</fullName>
    </recommendedName>
</protein>
<reference evidence="2" key="1">
    <citation type="submission" date="2013-07" db="EMBL/GenBank/DDBJ databases">
        <title>The genome of Eucalyptus grandis.</title>
        <authorList>
            <person name="Schmutz J."/>
            <person name="Hayes R."/>
            <person name="Myburg A."/>
            <person name="Tuskan G."/>
            <person name="Grattapaglia D."/>
            <person name="Rokhsar D.S."/>
        </authorList>
    </citation>
    <scope>NUCLEOTIDE SEQUENCE</scope>
    <source>
        <tissue evidence="2">Leaf extractions</tissue>
    </source>
</reference>
<evidence type="ECO:0000313" key="2">
    <source>
        <dbReference type="EMBL" id="KCW84655.1"/>
    </source>
</evidence>
<dbReference type="STRING" id="71139.A0A059D359"/>
<sequence>MPFSMKIQPIDCHVDEAIGLGPVKPVVKSRLKRLFERQFTGVLKSSTTIEKGCGEGGAPIDKDGFNAEPAEFEPSSLCLTKMVQNFIEESNEKQPSPAVRCGRHRCNCFNGSGTDSSEEEESEFPGGGGRGHWGDFHGEACQTLKSLVMCATLCERNLLADSARIVEKQKMSKCEDESVLKIVSDELLALGYDACVCKSRWEKSASFPAGEYEYIDVIIKGERLIVDIDFRSEFEIARPTKTYKSVLHALPNIFVGKPERLGKIIAIVSEAAKQSLKSRGMHIPPWRKAEYIEAKWFAPHARSTLPTPSKGAQHRLLEREEQSPGGSGSFGESIRLSCSTDGSELDYTLSLPTGSSEADEGMARSKAIATAKLRNSQAGVEIVSGLASVIED</sequence>
<dbReference type="InterPro" id="IPR006502">
    <property type="entry name" value="PDDEXK-like"/>
</dbReference>
<dbReference type="KEGG" id="egr:104427313"/>
<evidence type="ECO:0008006" key="3">
    <source>
        <dbReference type="Google" id="ProtNLM"/>
    </source>
</evidence>
<dbReference type="OMA" id="CNCFHAG"/>
<name>A0A059D359_EUCGR</name>
<dbReference type="NCBIfam" id="TIGR01615">
    <property type="entry name" value="A_thal_3542"/>
    <property type="match status" value="1"/>
</dbReference>